<dbReference type="InterPro" id="IPR022266">
    <property type="entry name" value="DtrJ-like"/>
</dbReference>
<dbReference type="Pfam" id="PF14348">
    <property type="entry name" value="DtrJ-like"/>
    <property type="match status" value="1"/>
</dbReference>
<name>A0ABX5KU13_9BURK</name>
<organism evidence="2 3">
    <name type="scientific">Paraburkholderia unamae</name>
    <dbReference type="NCBI Taxonomy" id="219649"/>
    <lineage>
        <taxon>Bacteria</taxon>
        <taxon>Pseudomonadati</taxon>
        <taxon>Pseudomonadota</taxon>
        <taxon>Betaproteobacteria</taxon>
        <taxon>Burkholderiales</taxon>
        <taxon>Burkholderiaceae</taxon>
        <taxon>Paraburkholderia</taxon>
    </lineage>
</organism>
<evidence type="ECO:0000313" key="2">
    <source>
        <dbReference type="EMBL" id="PVX85744.1"/>
    </source>
</evidence>
<dbReference type="RefSeq" id="WP_116610250.1">
    <property type="nucleotide sequence ID" value="NZ_QEOB01000003.1"/>
</dbReference>
<feature type="transmembrane region" description="Helical" evidence="1">
    <location>
        <begin position="177"/>
        <end position="196"/>
    </location>
</feature>
<keyword evidence="1" id="KW-1133">Transmembrane helix</keyword>
<comment type="caution">
    <text evidence="2">The sequence shown here is derived from an EMBL/GenBank/DDBJ whole genome shotgun (WGS) entry which is preliminary data.</text>
</comment>
<protein>
    <submittedName>
        <fullName evidence="2">Uncharacterized protein DUF4400</fullName>
    </submittedName>
</protein>
<proteinExistence type="predicted"/>
<reference evidence="2 3" key="1">
    <citation type="submission" date="2018-05" db="EMBL/GenBank/DDBJ databases">
        <title>Genomic Encyclopedia of Type Strains, Phase IV (KMG-V): Genome sequencing to study the core and pangenomes of soil and plant-associated prokaryotes.</title>
        <authorList>
            <person name="Whitman W."/>
        </authorList>
    </citation>
    <scope>NUCLEOTIDE SEQUENCE [LARGE SCALE GENOMIC DNA]</scope>
    <source>
        <strain evidence="2 3">SCZa-39</strain>
    </source>
</reference>
<keyword evidence="1" id="KW-0812">Transmembrane</keyword>
<keyword evidence="3" id="KW-1185">Reference proteome</keyword>
<feature type="transmembrane region" description="Helical" evidence="1">
    <location>
        <begin position="12"/>
        <end position="28"/>
    </location>
</feature>
<sequence>MASSRFVRHVKWWFVILPVVSSFVLPFVPDRALFSISDAESQATVDALGAAKAGEATDRANALFRRLFVESGAVQATLKDRGNSDLDAEGSETFAHNWAHQFWMLVYRAMYRAVVMKTWLAGTIVLCVAACVDGTMRRKMRAAAAGYASPLSFHLAMHGVLMVLGAAFSVLMLPVPLVAQCWTAVAVILPLLLWVANSSS</sequence>
<feature type="transmembrane region" description="Helical" evidence="1">
    <location>
        <begin position="153"/>
        <end position="171"/>
    </location>
</feature>
<dbReference type="Proteomes" id="UP000245712">
    <property type="component" value="Unassembled WGS sequence"/>
</dbReference>
<dbReference type="EMBL" id="QEOB01000003">
    <property type="protein sequence ID" value="PVX85744.1"/>
    <property type="molecule type" value="Genomic_DNA"/>
</dbReference>
<accession>A0ABX5KU13</accession>
<gene>
    <name evidence="2" type="ORF">C7402_103322</name>
</gene>
<evidence type="ECO:0000313" key="3">
    <source>
        <dbReference type="Proteomes" id="UP000245712"/>
    </source>
</evidence>
<evidence type="ECO:0000256" key="1">
    <source>
        <dbReference type="SAM" id="Phobius"/>
    </source>
</evidence>
<keyword evidence="1" id="KW-0472">Membrane</keyword>
<feature type="transmembrane region" description="Helical" evidence="1">
    <location>
        <begin position="109"/>
        <end position="132"/>
    </location>
</feature>